<dbReference type="InterPro" id="IPR036719">
    <property type="entry name" value="Neuro-gated_channel_TM_sf"/>
</dbReference>
<dbReference type="InterPro" id="IPR022041">
    <property type="entry name" value="Methyltransf_FA"/>
</dbReference>
<evidence type="ECO:0000256" key="1">
    <source>
        <dbReference type="SAM" id="Phobius"/>
    </source>
</evidence>
<feature type="signal peptide" evidence="2">
    <location>
        <begin position="1"/>
        <end position="19"/>
    </location>
</feature>
<gene>
    <name evidence="6" type="primary">LOC114243390</name>
</gene>
<evidence type="ECO:0000313" key="6">
    <source>
        <dbReference type="RefSeq" id="XP_028030665.1"/>
    </source>
</evidence>
<name>A0A6J2JMD0_BOMMA</name>
<evidence type="ECO:0000313" key="5">
    <source>
        <dbReference type="Proteomes" id="UP000504629"/>
    </source>
</evidence>
<keyword evidence="1" id="KW-0812">Transmembrane</keyword>
<feature type="domain" description="Farnesoic acid O-methyl transferase" evidence="4">
    <location>
        <begin position="50"/>
        <end position="186"/>
    </location>
</feature>
<reference evidence="6" key="1">
    <citation type="submission" date="2025-08" db="UniProtKB">
        <authorList>
            <consortium name="RefSeq"/>
        </authorList>
    </citation>
    <scope>IDENTIFICATION</scope>
    <source>
        <tissue evidence="6">Silk gland</tissue>
    </source>
</reference>
<feature type="transmembrane region" description="Helical" evidence="1">
    <location>
        <begin position="432"/>
        <end position="450"/>
    </location>
</feature>
<evidence type="ECO:0000256" key="2">
    <source>
        <dbReference type="SAM" id="SignalP"/>
    </source>
</evidence>
<feature type="transmembrane region" description="Helical" evidence="1">
    <location>
        <begin position="588"/>
        <end position="610"/>
    </location>
</feature>
<feature type="domain" description="Neurotransmitter-gated ion-channel ligand-binding" evidence="3">
    <location>
        <begin position="225"/>
        <end position="391"/>
    </location>
</feature>
<dbReference type="Pfam" id="PF02931">
    <property type="entry name" value="Neur_chan_LBD"/>
    <property type="match status" value="1"/>
</dbReference>
<dbReference type="PANTHER" id="PTHR36695:SF12">
    <property type="entry name" value="AGAP008648-PA"/>
    <property type="match status" value="1"/>
</dbReference>
<keyword evidence="2" id="KW-0732">Signal</keyword>
<dbReference type="GO" id="GO:0005230">
    <property type="term" value="F:extracellular ligand-gated monoatomic ion channel activity"/>
    <property type="evidence" value="ECO:0007669"/>
    <property type="project" value="InterPro"/>
</dbReference>
<dbReference type="Gene3D" id="2.70.170.10">
    <property type="entry name" value="Neurotransmitter-gated ion-channel ligand-binding domain"/>
    <property type="match status" value="1"/>
</dbReference>
<dbReference type="RefSeq" id="XP_028030665.1">
    <property type="nucleotide sequence ID" value="XM_028174864.1"/>
</dbReference>
<protein>
    <submittedName>
        <fullName evidence="6">Neuronal acetylcholine receptor subunit alpha-5-like</fullName>
    </submittedName>
</protein>
<keyword evidence="5" id="KW-1185">Reference proteome</keyword>
<dbReference type="SUPFAM" id="SSF63712">
    <property type="entry name" value="Nicotinic receptor ligand binding domain-like"/>
    <property type="match status" value="1"/>
</dbReference>
<dbReference type="PANTHER" id="PTHR36695">
    <property type="entry name" value="AGAP008648-PA"/>
    <property type="match status" value="1"/>
</dbReference>
<dbReference type="KEGG" id="bman:114243390"/>
<dbReference type="CDD" id="cd18989">
    <property type="entry name" value="LGIC_ECD_cation"/>
    <property type="match status" value="1"/>
</dbReference>
<dbReference type="GO" id="GO:0016020">
    <property type="term" value="C:membrane"/>
    <property type="evidence" value="ECO:0007669"/>
    <property type="project" value="InterPro"/>
</dbReference>
<dbReference type="GeneID" id="114243390"/>
<dbReference type="InterPro" id="IPR006202">
    <property type="entry name" value="Neur_chan_lig-bd"/>
</dbReference>
<feature type="transmembrane region" description="Helical" evidence="1">
    <location>
        <begin position="462"/>
        <end position="481"/>
    </location>
</feature>
<organism evidence="5 6">
    <name type="scientific">Bombyx mandarina</name>
    <name type="common">Wild silk moth</name>
    <name type="synonym">Wild silkworm</name>
    <dbReference type="NCBI Taxonomy" id="7092"/>
    <lineage>
        <taxon>Eukaryota</taxon>
        <taxon>Metazoa</taxon>
        <taxon>Ecdysozoa</taxon>
        <taxon>Arthropoda</taxon>
        <taxon>Hexapoda</taxon>
        <taxon>Insecta</taxon>
        <taxon>Pterygota</taxon>
        <taxon>Neoptera</taxon>
        <taxon>Endopterygota</taxon>
        <taxon>Lepidoptera</taxon>
        <taxon>Glossata</taxon>
        <taxon>Ditrysia</taxon>
        <taxon>Bombycoidea</taxon>
        <taxon>Bombycidae</taxon>
        <taxon>Bombycinae</taxon>
        <taxon>Bombyx</taxon>
    </lineage>
</organism>
<feature type="chain" id="PRO_5026649539" evidence="2">
    <location>
        <begin position="20"/>
        <end position="612"/>
    </location>
</feature>
<proteinExistence type="predicted"/>
<dbReference type="AlphaFoldDB" id="A0A6J2JMD0"/>
<dbReference type="Pfam" id="PF12248">
    <property type="entry name" value="Methyltransf_FA"/>
    <property type="match status" value="1"/>
</dbReference>
<evidence type="ECO:0000259" key="3">
    <source>
        <dbReference type="Pfam" id="PF02931"/>
    </source>
</evidence>
<dbReference type="SUPFAM" id="SSF90112">
    <property type="entry name" value="Neurotransmitter-gated ion-channel transmembrane pore"/>
    <property type="match status" value="1"/>
</dbReference>
<sequence length="612" mass="69283">MKRTVFVFWLLACVCTVRTDNFTYSYKDAMRCKEHICRHGYSYETFYRVDANEMRSINVDPHSVFEMHIAIQAASNGHIVLSEIPNPGVSDPVYEIVVGGGGNKFTELRRNLRRNAKSSVTTPQILSPIELRGFYIKISEDGLVEFGREGQALPLISFNDVDPLSVKYFSFAAWNGVEAKFLYDCPIPGDTSIEDIPNSHPEEPKLTPTDKLKRTLLMGRLPSVPPNPVMEVKLGFKLTSFRYNTLDSKLTTTAAVVVSWEDDSMAWNPDKFNGTTNIKLRQGQIWKPSFYVLNSDGYGAMDSTNPDTISLASNGEATLHFQTQTQNYCFDTTTTYSRWPHDVYQCLIVIEPWEAHENIKIEILDETDGRFEMFSDIDTVIHNEWQIMTEQVTLDSAMWNEIIDLINSEEVLTTHLSDKMIITVDLAKNPDLYNLVFYVPMLVLNTFVLISFWTEPLTMSRIWFYVACVVSICFGLCYIDYLIPIHAIPTIMVLYVTVLFGLMTAVIANVLLISNFGEALGKSSAMKQVLTCGVVRAVFCLPSMKKAANGDYSVQEDEDSSYIVDSREGVEEMERSDKEIKYGDKAELAVVVDKILFVVYLIVFVGMLAAHY</sequence>
<dbReference type="Proteomes" id="UP000504629">
    <property type="component" value="Unplaced"/>
</dbReference>
<keyword evidence="1" id="KW-0472">Membrane</keyword>
<keyword evidence="1" id="KW-1133">Transmembrane helix</keyword>
<dbReference type="InterPro" id="IPR036734">
    <property type="entry name" value="Neur_chan_lig-bd_sf"/>
</dbReference>
<accession>A0A6J2JMD0</accession>
<feature type="transmembrane region" description="Helical" evidence="1">
    <location>
        <begin position="487"/>
        <end position="513"/>
    </location>
</feature>
<dbReference type="OrthoDB" id="8182187at2759"/>
<evidence type="ECO:0000259" key="4">
    <source>
        <dbReference type="Pfam" id="PF12248"/>
    </source>
</evidence>